<dbReference type="EMBL" id="DSTK01000005">
    <property type="protein sequence ID" value="HFK95831.1"/>
    <property type="molecule type" value="Genomic_DNA"/>
</dbReference>
<keyword evidence="1" id="KW-0175">Coiled coil</keyword>
<dbReference type="InterPro" id="IPR046865">
    <property type="entry name" value="FapA_b_solenoid"/>
</dbReference>
<gene>
    <name evidence="3" type="ORF">ENS06_00735</name>
</gene>
<dbReference type="PANTHER" id="PTHR38032">
    <property type="entry name" value="POLYMERASE-RELATED"/>
    <property type="match status" value="1"/>
</dbReference>
<dbReference type="Pfam" id="PF03961">
    <property type="entry name" value="FapA"/>
    <property type="match status" value="1"/>
</dbReference>
<feature type="coiled-coil region" evidence="1">
    <location>
        <begin position="508"/>
        <end position="538"/>
    </location>
</feature>
<organism evidence="3">
    <name type="scientific">Desulfacinum infernum</name>
    <dbReference type="NCBI Taxonomy" id="35837"/>
    <lineage>
        <taxon>Bacteria</taxon>
        <taxon>Pseudomonadati</taxon>
        <taxon>Thermodesulfobacteriota</taxon>
        <taxon>Syntrophobacteria</taxon>
        <taxon>Syntrophobacterales</taxon>
        <taxon>Syntrophobacteraceae</taxon>
        <taxon>Desulfacinum</taxon>
    </lineage>
</organism>
<protein>
    <submittedName>
        <fullName evidence="3">DUF342 domain-containing protein</fullName>
    </submittedName>
</protein>
<dbReference type="InterPro" id="IPR005646">
    <property type="entry name" value="FapA"/>
</dbReference>
<dbReference type="AlphaFoldDB" id="A0A832A0Y7"/>
<dbReference type="Pfam" id="PF20250">
    <property type="entry name" value="FapA_N"/>
    <property type="match status" value="1"/>
</dbReference>
<evidence type="ECO:0000313" key="3">
    <source>
        <dbReference type="EMBL" id="HFK95831.1"/>
    </source>
</evidence>
<dbReference type="InterPro" id="IPR046866">
    <property type="entry name" value="FapA_N"/>
</dbReference>
<comment type="caution">
    <text evidence="3">The sequence shown here is derived from an EMBL/GenBank/DDBJ whole genome shotgun (WGS) entry which is preliminary data.</text>
</comment>
<reference evidence="3" key="1">
    <citation type="journal article" date="2020" name="mSystems">
        <title>Genome- and Community-Level Interaction Insights into Carbon Utilization and Element Cycling Functions of Hydrothermarchaeota in Hydrothermal Sediment.</title>
        <authorList>
            <person name="Zhou Z."/>
            <person name="Liu Y."/>
            <person name="Xu W."/>
            <person name="Pan J."/>
            <person name="Luo Z.H."/>
            <person name="Li M."/>
        </authorList>
    </citation>
    <scope>NUCLEOTIDE SEQUENCE [LARGE SCALE GENOMIC DNA]</scope>
    <source>
        <strain evidence="3">SpSt-456</strain>
    </source>
</reference>
<feature type="domain" description="Flagellar Assembly Protein A N-terminal region" evidence="2">
    <location>
        <begin position="180"/>
        <end position="350"/>
    </location>
</feature>
<evidence type="ECO:0000259" key="2">
    <source>
        <dbReference type="Pfam" id="PF20250"/>
    </source>
</evidence>
<accession>A0A832A0Y7</accession>
<feature type="coiled-coil region" evidence="1">
    <location>
        <begin position="577"/>
        <end position="625"/>
    </location>
</feature>
<proteinExistence type="predicted"/>
<name>A0A832A0Y7_9BACT</name>
<dbReference type="PANTHER" id="PTHR38032:SF1">
    <property type="entry name" value="RNA-BINDING PROTEIN KHPB N-TERMINAL DOMAIN-CONTAINING PROTEIN"/>
    <property type="match status" value="1"/>
</dbReference>
<sequence>MAFEDKAQNRNPHLVFGKLAIQYGLATKDTVRRALEKQRALALEGVRKPLGGVLVEMGVISPSQMKALLRLQHFLQRRDREKPLLAFAVTKGFLLPRDEKRALSRQTELFKREKKHYPIEQILLEENILDHAGIQALKDSFAGETHRQVAAQPVPEPVSASATEETTVPPERLEALEEFFDVSVSADSMEASLLWTKKPPPDVTERDLRAFLTRRGISFGIELSSETVRHLLSKPTPKGSMVIARGRPPQAGRNASVLYHFDTDPLKVGRIREGGSIDFRDRGEIPLVRQGDVLAEKIPPMPGTPGTNVFGRPAEPPKPSDVILRCGRGAVRSDDGTHVLAVRTGRPQITADGKISVQSELEITGDVDLKTGHVTFEGDVKISGTITAGFRVKAASVVASEIQGGEIIAEGNVTIAGGVIHSTIVAEGHVKARHLAGSTVRACGDVAVSTSIVDSTVETSGSLLAPTATVLSSHIAAAQKILVQHVGSEKSKGCRLVIGDDPIVKRKSAALKERIQRLKDHAERLKNAETRQRKALAAAELAMGKAVQFQDKTLVEIRRLEEQQTATGESPSRKARVEALRQAVDEADRKVEKLFRVQDALKASLAHLVDRRTQCARDLAELQEDVQALMQWAKSKRDRPEIVVQGVMAAGTVVVGTQSSWKATDSVKAVRVVEKSVEDPHTGLSQKKIGFSPLS</sequence>
<evidence type="ECO:0000256" key="1">
    <source>
        <dbReference type="SAM" id="Coils"/>
    </source>
</evidence>